<name>A0A937F788_9BACT</name>
<organism evidence="3 4">
    <name type="scientific">Fulvivirga sediminis</name>
    <dbReference type="NCBI Taxonomy" id="2803949"/>
    <lineage>
        <taxon>Bacteria</taxon>
        <taxon>Pseudomonadati</taxon>
        <taxon>Bacteroidota</taxon>
        <taxon>Cytophagia</taxon>
        <taxon>Cytophagales</taxon>
        <taxon>Fulvivirgaceae</taxon>
        <taxon>Fulvivirga</taxon>
    </lineage>
</organism>
<dbReference type="Pfam" id="PF00534">
    <property type="entry name" value="Glycos_transf_1"/>
    <property type="match status" value="1"/>
</dbReference>
<dbReference type="CDD" id="cd03808">
    <property type="entry name" value="GT4_CapM-like"/>
    <property type="match status" value="1"/>
</dbReference>
<protein>
    <submittedName>
        <fullName evidence="3">Glycosyltransferase family 4 protein</fullName>
    </submittedName>
</protein>
<dbReference type="GO" id="GO:0016757">
    <property type="term" value="F:glycosyltransferase activity"/>
    <property type="evidence" value="ECO:0007669"/>
    <property type="project" value="InterPro"/>
</dbReference>
<dbReference type="AlphaFoldDB" id="A0A937F788"/>
<dbReference type="SUPFAM" id="SSF53756">
    <property type="entry name" value="UDP-Glycosyltransferase/glycogen phosphorylase"/>
    <property type="match status" value="1"/>
</dbReference>
<dbReference type="InterPro" id="IPR028098">
    <property type="entry name" value="Glyco_trans_4-like_N"/>
</dbReference>
<sequence>MMQDKTAIVFGSYLPSIINFRKPLLIALKERGYRVLALAPGNDEFTERILTELNVKFIQVPLGRTGFNPLEDIKTFLFLKKLFQRIQPDIVITYTIKPNIYGSWAAKSTEGIKVVSWITGLGYVGMEPTSIKRKLVRSVIFMLYKMAFNKLPYIAFQNPDDKEFFSHHKLLKSHTKQTITAGSGVDLIHYPKAQPQIKPIKFLLIARLIGAKGVNEYLHAAQLIKQQYPETIFQLIGMVDEGNPDSLEESELKELHQKGVIDYLGYHSDVRGYLASCSVFVLPSYYREGTPRTILESLAMGKPIITTDNPGCRETVENGENGYLVPIRDAISLQKAMIFFIESPELIETMGERSFSLAKSKYDVNLVNDHLLSFIEA</sequence>
<accession>A0A937F788</accession>
<dbReference type="EMBL" id="JAESIY010000002">
    <property type="protein sequence ID" value="MBL3655378.1"/>
    <property type="molecule type" value="Genomic_DNA"/>
</dbReference>
<dbReference type="RefSeq" id="WP_202243055.1">
    <property type="nucleotide sequence ID" value="NZ_JAESIY010000002.1"/>
</dbReference>
<keyword evidence="4" id="KW-1185">Reference proteome</keyword>
<proteinExistence type="predicted"/>
<comment type="caution">
    <text evidence="3">The sequence shown here is derived from an EMBL/GenBank/DDBJ whole genome shotgun (WGS) entry which is preliminary data.</text>
</comment>
<feature type="domain" description="Glycosyltransferase subfamily 4-like N-terminal" evidence="2">
    <location>
        <begin position="26"/>
        <end position="158"/>
    </location>
</feature>
<evidence type="ECO:0000313" key="4">
    <source>
        <dbReference type="Proteomes" id="UP000659388"/>
    </source>
</evidence>
<feature type="domain" description="Glycosyl transferase family 1" evidence="1">
    <location>
        <begin position="198"/>
        <end position="353"/>
    </location>
</feature>
<dbReference type="Pfam" id="PF13477">
    <property type="entry name" value="Glyco_trans_4_2"/>
    <property type="match status" value="1"/>
</dbReference>
<gene>
    <name evidence="3" type="ORF">JL102_04500</name>
</gene>
<evidence type="ECO:0000259" key="2">
    <source>
        <dbReference type="Pfam" id="PF13477"/>
    </source>
</evidence>
<dbReference type="Gene3D" id="3.40.50.2000">
    <property type="entry name" value="Glycogen Phosphorylase B"/>
    <property type="match status" value="2"/>
</dbReference>
<reference evidence="3" key="1">
    <citation type="submission" date="2021-01" db="EMBL/GenBank/DDBJ databases">
        <title>Fulvivirga kasyanovii gen. nov., sp nov., a novel member of the phylum Bacteroidetes isolated from seawater in a mussel farm.</title>
        <authorList>
            <person name="Zhao L.-H."/>
            <person name="Wang Z.-J."/>
        </authorList>
    </citation>
    <scope>NUCLEOTIDE SEQUENCE</scope>
    <source>
        <strain evidence="3">2943</strain>
    </source>
</reference>
<dbReference type="PANTHER" id="PTHR12526">
    <property type="entry name" value="GLYCOSYLTRANSFERASE"/>
    <property type="match status" value="1"/>
</dbReference>
<dbReference type="InterPro" id="IPR001296">
    <property type="entry name" value="Glyco_trans_1"/>
</dbReference>
<dbReference type="PANTHER" id="PTHR12526:SF638">
    <property type="entry name" value="SPORE COAT PROTEIN SA"/>
    <property type="match status" value="1"/>
</dbReference>
<evidence type="ECO:0000259" key="1">
    <source>
        <dbReference type="Pfam" id="PF00534"/>
    </source>
</evidence>
<dbReference type="Proteomes" id="UP000659388">
    <property type="component" value="Unassembled WGS sequence"/>
</dbReference>
<evidence type="ECO:0000313" key="3">
    <source>
        <dbReference type="EMBL" id="MBL3655378.1"/>
    </source>
</evidence>